<dbReference type="GO" id="GO:1990404">
    <property type="term" value="F:NAD+-protein mono-ADP-ribosyltransferase activity"/>
    <property type="evidence" value="ECO:0007669"/>
    <property type="project" value="TreeGrafter"/>
</dbReference>
<dbReference type="OrthoDB" id="6133115at2759"/>
<dbReference type="EMBL" id="KV969985">
    <property type="protein sequence ID" value="PIO15911.1"/>
    <property type="molecule type" value="Genomic_DNA"/>
</dbReference>
<dbReference type="Gene3D" id="3.90.228.10">
    <property type="match status" value="1"/>
</dbReference>
<dbReference type="PANTHER" id="PTHR14453">
    <property type="entry name" value="PARP/ZINC FINGER CCCH TYPE DOMAIN CONTAINING PROTEIN"/>
    <property type="match status" value="1"/>
</dbReference>
<keyword evidence="3 7" id="KW-0808">Transferase</keyword>
<proteinExistence type="inferred from homology"/>
<evidence type="ECO:0000256" key="2">
    <source>
        <dbReference type="ARBA" id="ARBA00022676"/>
    </source>
</evidence>
<dbReference type="AlphaFoldDB" id="A0A2G9QLD3"/>
<dbReference type="Pfam" id="PF00644">
    <property type="entry name" value="PARP"/>
    <property type="match status" value="1"/>
</dbReference>
<feature type="domain" description="PARP catalytic" evidence="8">
    <location>
        <begin position="1"/>
        <end position="186"/>
    </location>
</feature>
<comment type="similarity">
    <text evidence="6">Belongs to the ARTD/PARP family.</text>
</comment>
<evidence type="ECO:0000256" key="3">
    <source>
        <dbReference type="ARBA" id="ARBA00022679"/>
    </source>
</evidence>
<dbReference type="EC" id="2.4.2.-" evidence="7"/>
<evidence type="ECO:0000256" key="4">
    <source>
        <dbReference type="ARBA" id="ARBA00023027"/>
    </source>
</evidence>
<evidence type="ECO:0000256" key="1">
    <source>
        <dbReference type="ARBA" id="ARBA00004123"/>
    </source>
</evidence>
<dbReference type="PROSITE" id="PS51059">
    <property type="entry name" value="PARP_CATALYTIC"/>
    <property type="match status" value="1"/>
</dbReference>
<evidence type="ECO:0000256" key="7">
    <source>
        <dbReference type="RuleBase" id="RU362114"/>
    </source>
</evidence>
<keyword evidence="2 7" id="KW-0328">Glycosyltransferase</keyword>
<dbReference type="InterPro" id="IPR052056">
    <property type="entry name" value="Mono-ARTD/PARP"/>
</dbReference>
<comment type="subcellular location">
    <subcellularLocation>
        <location evidence="1">Nucleus</location>
    </subcellularLocation>
</comment>
<evidence type="ECO:0000256" key="6">
    <source>
        <dbReference type="ARBA" id="ARBA00024347"/>
    </source>
</evidence>
<dbReference type="GO" id="GO:0005737">
    <property type="term" value="C:cytoplasm"/>
    <property type="evidence" value="ECO:0007669"/>
    <property type="project" value="TreeGrafter"/>
</dbReference>
<dbReference type="GO" id="GO:0003714">
    <property type="term" value="F:transcription corepressor activity"/>
    <property type="evidence" value="ECO:0007669"/>
    <property type="project" value="TreeGrafter"/>
</dbReference>
<evidence type="ECO:0000313" key="9">
    <source>
        <dbReference type="EMBL" id="PIO15911.1"/>
    </source>
</evidence>
<accession>A0A2G9QLD3</accession>
<dbReference type="FunFam" id="3.90.228.10:FF:000008">
    <property type="entry name" value="Poly [ADP-ribose] polymerase"/>
    <property type="match status" value="1"/>
</dbReference>
<gene>
    <name evidence="9" type="ORF">AB205_0121220</name>
</gene>
<dbReference type="PANTHER" id="PTHR14453:SF89">
    <property type="entry name" value="PROTEIN MONO-ADP-RIBOSYLTRANSFERASE PARP14"/>
    <property type="match status" value="1"/>
</dbReference>
<dbReference type="SUPFAM" id="SSF56399">
    <property type="entry name" value="ADP-ribosylation"/>
    <property type="match status" value="1"/>
</dbReference>
<dbReference type="InterPro" id="IPR012317">
    <property type="entry name" value="Poly(ADP-ribose)pol_cat_dom"/>
</dbReference>
<name>A0A2G9QLD3_AQUCT</name>
<dbReference type="GO" id="GO:0003950">
    <property type="term" value="F:NAD+ poly-ADP-ribosyltransferase activity"/>
    <property type="evidence" value="ECO:0007669"/>
    <property type="project" value="UniProtKB-UniRule"/>
</dbReference>
<sequence length="186" mass="20890">MGKTLVMEVDVAQGTPEYSDVQQKFQTSCGNTILKILRVQNRDLWLNYQIKKQNIDSKNGSTTNEKELFHGTDFDSIQHVNHNGFNRSYAGRNGTLYGNGTYFAVNANYSVGYASPDVSGQRHMYLARVLTGLYCVGNQTIITPPAKNAANPTDLYDSVTDNVQNPSMFVIFNDIQAYPEYHIVFQ</sequence>
<dbReference type="GO" id="GO:0010629">
    <property type="term" value="P:negative regulation of gene expression"/>
    <property type="evidence" value="ECO:0007669"/>
    <property type="project" value="TreeGrafter"/>
</dbReference>
<organism evidence="9">
    <name type="scientific">Aquarana catesbeiana</name>
    <name type="common">American bullfrog</name>
    <name type="synonym">Rana catesbeiana</name>
    <dbReference type="NCBI Taxonomy" id="8400"/>
    <lineage>
        <taxon>Eukaryota</taxon>
        <taxon>Metazoa</taxon>
        <taxon>Chordata</taxon>
        <taxon>Craniata</taxon>
        <taxon>Vertebrata</taxon>
        <taxon>Euteleostomi</taxon>
        <taxon>Amphibia</taxon>
        <taxon>Batrachia</taxon>
        <taxon>Anura</taxon>
        <taxon>Neobatrachia</taxon>
        <taxon>Ranoidea</taxon>
        <taxon>Ranidae</taxon>
        <taxon>Aquarana</taxon>
    </lineage>
</organism>
<keyword evidence="5" id="KW-0539">Nucleus</keyword>
<evidence type="ECO:0000256" key="5">
    <source>
        <dbReference type="ARBA" id="ARBA00023242"/>
    </source>
</evidence>
<dbReference type="CDD" id="cd01439">
    <property type="entry name" value="TCCD_inducible_PARP_like"/>
    <property type="match status" value="1"/>
</dbReference>
<dbReference type="GO" id="GO:0070212">
    <property type="term" value="P:protein poly-ADP-ribosylation"/>
    <property type="evidence" value="ECO:0007669"/>
    <property type="project" value="TreeGrafter"/>
</dbReference>
<evidence type="ECO:0000259" key="8">
    <source>
        <dbReference type="PROSITE" id="PS51059"/>
    </source>
</evidence>
<protein>
    <recommendedName>
        <fullName evidence="7">Poly [ADP-ribose] polymerase</fullName>
        <shortName evidence="7">PARP</shortName>
        <ecNumber evidence="7">2.4.2.-</ecNumber>
    </recommendedName>
</protein>
<dbReference type="GO" id="GO:0005634">
    <property type="term" value="C:nucleus"/>
    <property type="evidence" value="ECO:0007669"/>
    <property type="project" value="UniProtKB-SubCell"/>
</dbReference>
<reference evidence="9" key="1">
    <citation type="submission" date="2017-08" db="EMBL/GenBank/DDBJ databases">
        <title>Assembly of the North American Bullfrog Genome.</title>
        <authorList>
            <person name="Warren R.L."/>
            <person name="Vandervalk B.P."/>
            <person name="Kucuk E."/>
            <person name="Birol I."/>
            <person name="Helbing C."/>
            <person name="Pandoh P."/>
            <person name="Behsaz B."/>
            <person name="Mohamadi H."/>
            <person name="Chu J."/>
            <person name="Jackman S."/>
            <person name="Hammond S.A."/>
            <person name="Veldhoen N."/>
            <person name="Kirk H."/>
            <person name="Zhao Y."/>
            <person name="Coope R."/>
            <person name="Pleasance S."/>
            <person name="Moore R."/>
            <person name="Holt R."/>
        </authorList>
    </citation>
    <scope>NUCLEOTIDE SEQUENCE</scope>
    <source>
        <strain evidence="9">Bruno</strain>
        <tissue evidence="9">Liver</tissue>
    </source>
</reference>
<keyword evidence="4 7" id="KW-0520">NAD</keyword>